<evidence type="ECO:0000256" key="4">
    <source>
        <dbReference type="ARBA" id="ARBA00022679"/>
    </source>
</evidence>
<dbReference type="PROSITE" id="PS00599">
    <property type="entry name" value="AA_TRANSFER_CLASS_2"/>
    <property type="match status" value="1"/>
</dbReference>
<evidence type="ECO:0000256" key="1">
    <source>
        <dbReference type="ARBA" id="ARBA00001933"/>
    </source>
</evidence>
<protein>
    <recommendedName>
        <fullName evidence="3">serine C-palmitoyltransferase</fullName>
        <ecNumber evidence="3">2.3.1.50</ecNumber>
    </recommendedName>
</protein>
<dbReference type="InterPro" id="IPR015424">
    <property type="entry name" value="PyrdxlP-dep_Trfase"/>
</dbReference>
<evidence type="ECO:0000256" key="5">
    <source>
        <dbReference type="ARBA" id="ARBA00022898"/>
    </source>
</evidence>
<dbReference type="PANTHER" id="PTHR13693">
    <property type="entry name" value="CLASS II AMINOTRANSFERASE/8-AMINO-7-OXONONANOATE SYNTHASE"/>
    <property type="match status" value="1"/>
</dbReference>
<comment type="caution">
    <text evidence="10">The sequence shown here is derived from an EMBL/GenBank/DDBJ whole genome shotgun (WGS) entry which is preliminary data.</text>
</comment>
<evidence type="ECO:0000256" key="3">
    <source>
        <dbReference type="ARBA" id="ARBA00013220"/>
    </source>
</evidence>
<feature type="domain" description="Aminotransferase class I/classII large" evidence="9">
    <location>
        <begin position="365"/>
        <end position="612"/>
    </location>
</feature>
<proteinExistence type="inferred from homology"/>
<dbReference type="Gene3D" id="3.40.640.10">
    <property type="entry name" value="Type I PLP-dependent aspartate aminotransferase-like (Major domain)"/>
    <property type="match status" value="2"/>
</dbReference>
<reference evidence="10" key="1">
    <citation type="submission" date="2021-02" db="EMBL/GenBank/DDBJ databases">
        <authorList>
            <person name="Nowell W R."/>
        </authorList>
    </citation>
    <scope>NUCLEOTIDE SEQUENCE</scope>
</reference>
<dbReference type="InterPro" id="IPR004839">
    <property type="entry name" value="Aminotransferase_I/II_large"/>
</dbReference>
<evidence type="ECO:0000256" key="2">
    <source>
        <dbReference type="ARBA" id="ARBA00008392"/>
    </source>
</evidence>
<dbReference type="EMBL" id="CAJNOU010002027">
    <property type="protein sequence ID" value="CAF1282151.1"/>
    <property type="molecule type" value="Genomic_DNA"/>
</dbReference>
<comment type="catalytic activity">
    <reaction evidence="7">
        <text>L-serine + hexadecanoyl-CoA + H(+) = 3-oxosphinganine + CO2 + CoA</text>
        <dbReference type="Rhea" id="RHEA:14761"/>
        <dbReference type="ChEBI" id="CHEBI:15378"/>
        <dbReference type="ChEBI" id="CHEBI:16526"/>
        <dbReference type="ChEBI" id="CHEBI:33384"/>
        <dbReference type="ChEBI" id="CHEBI:57287"/>
        <dbReference type="ChEBI" id="CHEBI:57379"/>
        <dbReference type="ChEBI" id="CHEBI:58299"/>
        <dbReference type="EC" id="2.3.1.50"/>
    </reaction>
</comment>
<keyword evidence="6" id="KW-0012">Acyltransferase</keyword>
<dbReference type="GO" id="GO:0017059">
    <property type="term" value="C:serine palmitoyltransferase complex"/>
    <property type="evidence" value="ECO:0007669"/>
    <property type="project" value="TreeGrafter"/>
</dbReference>
<evidence type="ECO:0000256" key="8">
    <source>
        <dbReference type="RuleBase" id="RU003693"/>
    </source>
</evidence>
<dbReference type="InterPro" id="IPR001917">
    <property type="entry name" value="Aminotrans_II_pyridoxalP_BS"/>
</dbReference>
<feature type="domain" description="Aminotransferase class I/classII large" evidence="9">
    <location>
        <begin position="173"/>
        <end position="345"/>
    </location>
</feature>
<dbReference type="GO" id="GO:0046513">
    <property type="term" value="P:ceramide biosynthetic process"/>
    <property type="evidence" value="ECO:0007669"/>
    <property type="project" value="TreeGrafter"/>
</dbReference>
<evidence type="ECO:0000313" key="10">
    <source>
        <dbReference type="EMBL" id="CAF1282151.1"/>
    </source>
</evidence>
<dbReference type="InterPro" id="IPR015421">
    <property type="entry name" value="PyrdxlP-dep_Trfase_major"/>
</dbReference>
<dbReference type="InterPro" id="IPR050087">
    <property type="entry name" value="AON_synthase_class-II"/>
</dbReference>
<dbReference type="AlphaFoldDB" id="A0A815CFF7"/>
<evidence type="ECO:0000256" key="6">
    <source>
        <dbReference type="ARBA" id="ARBA00023315"/>
    </source>
</evidence>
<dbReference type="GO" id="GO:0004758">
    <property type="term" value="F:serine C-palmitoyltransferase activity"/>
    <property type="evidence" value="ECO:0007669"/>
    <property type="project" value="UniProtKB-EC"/>
</dbReference>
<gene>
    <name evidence="10" type="ORF">SEV965_LOCUS25312</name>
</gene>
<comment type="similarity">
    <text evidence="2 8">Belongs to the class-II pyridoxal-phosphate-dependent aminotransferase family.</text>
</comment>
<comment type="cofactor">
    <cofactor evidence="1 8">
        <name>pyridoxal 5'-phosphate</name>
        <dbReference type="ChEBI" id="CHEBI:597326"/>
    </cofactor>
</comment>
<accession>A0A815CFF7</accession>
<dbReference type="EC" id="2.3.1.50" evidence="3"/>
<dbReference type="Proteomes" id="UP000663889">
    <property type="component" value="Unassembled WGS sequence"/>
</dbReference>
<keyword evidence="5 8" id="KW-0663">Pyridoxal phosphate</keyword>
<dbReference type="GO" id="GO:0016020">
    <property type="term" value="C:membrane"/>
    <property type="evidence" value="ECO:0007669"/>
    <property type="project" value="GOC"/>
</dbReference>
<dbReference type="Pfam" id="PF00155">
    <property type="entry name" value="Aminotran_1_2"/>
    <property type="match status" value="2"/>
</dbReference>
<dbReference type="CDD" id="cd06454">
    <property type="entry name" value="KBL_like"/>
    <property type="match status" value="1"/>
</dbReference>
<evidence type="ECO:0000313" key="11">
    <source>
        <dbReference type="Proteomes" id="UP000663889"/>
    </source>
</evidence>
<dbReference type="PANTHER" id="PTHR13693:SF3">
    <property type="entry name" value="LD36009P"/>
    <property type="match status" value="1"/>
</dbReference>
<sequence length="644" mass="72775">MTDTLNKTTSKNDLKKVNLEDESFEESPTWAIVITILSFTLHTALGWLRDFLRYIGLEEKKTAIDPNPKNFVPLYQSFECFYTRNLYKRLRDVFNQPIASIAGPIVNVMERVTDDYNWTFKFAGRKIPAINLGSYNYLGFAENSGPCAEAAIRSIEQYGITTCSTRHELGFAENSGPCAEAAIRSIEQYGITTCSTRHELGNQQYMITLEKMMADYLGVEDCITFGMGFATNALNIPAIMGKGDLILSDKLNHVSIILGSRLSGAHIRRFNHNDTQDLEYQLRNAIVHGQPRRFRPWKRILIIVEGIYSMEGSLCKLPEIVALKKKYKAYLYIDEAHSIGAIGSHGRGVVDYWNVDPKDIDIHMGNHTYMQDLEYQLRDAIVHGQPRRFRPWKRILIIVEGIYSMEGSLCKLPEIVALKKRYKAYLYVDEAHSIGAIGSHGRGVVDYCNVDPKDIDIHMGTFTKSFGSAGGYIAGKKSLIDYIRVHSHSACYSSSMSAPIVDQIISALNIITGRDGTDNGQKRIQQLARNVHYFRRQLIDMGFVVYGNKDSAVVPVMLFLPIRISAVNREMLKRGCAVVTVGFPATKINEPRIRFCLSASHTKEMLDHTLTAFDEVGYIIGLQCSKRKPLRRLVDLNPEDYLED</sequence>
<evidence type="ECO:0000259" key="9">
    <source>
        <dbReference type="Pfam" id="PF00155"/>
    </source>
</evidence>
<organism evidence="10 11">
    <name type="scientific">Rotaria sordida</name>
    <dbReference type="NCBI Taxonomy" id="392033"/>
    <lineage>
        <taxon>Eukaryota</taxon>
        <taxon>Metazoa</taxon>
        <taxon>Spiralia</taxon>
        <taxon>Gnathifera</taxon>
        <taxon>Rotifera</taxon>
        <taxon>Eurotatoria</taxon>
        <taxon>Bdelloidea</taxon>
        <taxon>Philodinida</taxon>
        <taxon>Philodinidae</taxon>
        <taxon>Rotaria</taxon>
    </lineage>
</organism>
<dbReference type="SUPFAM" id="SSF53383">
    <property type="entry name" value="PLP-dependent transferases"/>
    <property type="match status" value="2"/>
</dbReference>
<dbReference type="Gene3D" id="3.90.1150.10">
    <property type="entry name" value="Aspartate Aminotransferase, domain 1"/>
    <property type="match status" value="1"/>
</dbReference>
<evidence type="ECO:0000256" key="7">
    <source>
        <dbReference type="ARBA" id="ARBA00048528"/>
    </source>
</evidence>
<dbReference type="GO" id="GO:0030170">
    <property type="term" value="F:pyridoxal phosphate binding"/>
    <property type="evidence" value="ECO:0007669"/>
    <property type="project" value="InterPro"/>
</dbReference>
<name>A0A815CFF7_9BILA</name>
<dbReference type="InterPro" id="IPR015422">
    <property type="entry name" value="PyrdxlP-dep_Trfase_small"/>
</dbReference>
<dbReference type="GO" id="GO:0046512">
    <property type="term" value="P:sphingosine biosynthetic process"/>
    <property type="evidence" value="ECO:0007669"/>
    <property type="project" value="TreeGrafter"/>
</dbReference>
<keyword evidence="4" id="KW-0808">Transferase</keyword>